<keyword evidence="3 6" id="KW-0378">Hydrolase</keyword>
<evidence type="ECO:0000256" key="4">
    <source>
        <dbReference type="SAM" id="SignalP"/>
    </source>
</evidence>
<dbReference type="PROSITE" id="PS01284">
    <property type="entry name" value="TNASE_2"/>
    <property type="match status" value="1"/>
</dbReference>
<dbReference type="EC" id="3.1.31.1" evidence="6"/>
<dbReference type="PROSITE" id="PS51257">
    <property type="entry name" value="PROKAR_LIPOPROTEIN"/>
    <property type="match status" value="1"/>
</dbReference>
<evidence type="ECO:0000256" key="1">
    <source>
        <dbReference type="ARBA" id="ARBA00022722"/>
    </source>
</evidence>
<protein>
    <submittedName>
        <fullName evidence="6">Micrococcal nuclease</fullName>
        <ecNumber evidence="6">3.1.31.1</ecNumber>
    </submittedName>
</protein>
<name>A0A7W0C0E0_9BACL</name>
<dbReference type="CDD" id="cd00175">
    <property type="entry name" value="SNc"/>
    <property type="match status" value="1"/>
</dbReference>
<comment type="caution">
    <text evidence="6">The sequence shown here is derived from an EMBL/GenBank/DDBJ whole genome shotgun (WGS) entry which is preliminary data.</text>
</comment>
<proteinExistence type="predicted"/>
<accession>A0A7W0C0E0</accession>
<dbReference type="InterPro" id="IPR035437">
    <property type="entry name" value="SNase_OB-fold_sf"/>
</dbReference>
<gene>
    <name evidence="6" type="ORF">HNR31_002304</name>
</gene>
<dbReference type="InterPro" id="IPR016071">
    <property type="entry name" value="Staphylococal_nuclease_OB-fold"/>
</dbReference>
<evidence type="ECO:0000256" key="2">
    <source>
        <dbReference type="ARBA" id="ARBA00022759"/>
    </source>
</evidence>
<keyword evidence="2" id="KW-0255">Endonuclease</keyword>
<keyword evidence="4" id="KW-0732">Signal</keyword>
<evidence type="ECO:0000313" key="7">
    <source>
        <dbReference type="Proteomes" id="UP000523087"/>
    </source>
</evidence>
<sequence>MNLIRKKSLRTYIAILLCFAFLVGCQSSSHRIPAEVVKVVDGDTLRVKVGKKEETVRMLLIDTPESVHPTKPVQPFGLEASRYVKSLLPKGTNIELELDVRERDKYGRLLAYVWFGNTMVNELLLKKGYARVAYVFEPNTKYVDEFRKIQDEARKKRLKIWSIENYATDHGFNDQVSAEHQTCQKPMIKGNIAKNGRKIYHVPGSPQYKVTKAEVMFCTEQEARAAGFRPPSR</sequence>
<dbReference type="SMART" id="SM00318">
    <property type="entry name" value="SNc"/>
    <property type="match status" value="1"/>
</dbReference>
<feature type="domain" description="TNase-like" evidence="5">
    <location>
        <begin position="30"/>
        <end position="163"/>
    </location>
</feature>
<evidence type="ECO:0000313" key="6">
    <source>
        <dbReference type="EMBL" id="MBA2875516.1"/>
    </source>
</evidence>
<feature type="signal peptide" evidence="4">
    <location>
        <begin position="1"/>
        <end position="29"/>
    </location>
</feature>
<dbReference type="InterPro" id="IPR002071">
    <property type="entry name" value="Thermonucl_AS"/>
</dbReference>
<dbReference type="PANTHER" id="PTHR12302:SF3">
    <property type="entry name" value="SERINE_THREONINE-PROTEIN KINASE 31"/>
    <property type="match status" value="1"/>
</dbReference>
<dbReference type="PANTHER" id="PTHR12302">
    <property type="entry name" value="EBNA2 BINDING PROTEIN P100"/>
    <property type="match status" value="1"/>
</dbReference>
<dbReference type="Proteomes" id="UP000523087">
    <property type="component" value="Unassembled WGS sequence"/>
</dbReference>
<dbReference type="PROSITE" id="PS50830">
    <property type="entry name" value="TNASE_3"/>
    <property type="match status" value="1"/>
</dbReference>
<feature type="chain" id="PRO_5038627176" evidence="4">
    <location>
        <begin position="30"/>
        <end position="233"/>
    </location>
</feature>
<reference evidence="6 7" key="1">
    <citation type="submission" date="2020-07" db="EMBL/GenBank/DDBJ databases">
        <title>Genomic Encyclopedia of Type Strains, Phase IV (KMG-IV): sequencing the most valuable type-strain genomes for metagenomic binning, comparative biology and taxonomic classification.</title>
        <authorList>
            <person name="Goeker M."/>
        </authorList>
    </citation>
    <scope>NUCLEOTIDE SEQUENCE [LARGE SCALE GENOMIC DNA]</scope>
    <source>
        <strain evidence="6 7">DSM 15730</strain>
    </source>
</reference>
<dbReference type="GO" id="GO:1990599">
    <property type="term" value="F:3' overhang single-stranded DNA endodeoxyribonuclease activity"/>
    <property type="evidence" value="ECO:0007669"/>
    <property type="project" value="UniProtKB-EC"/>
</dbReference>
<evidence type="ECO:0000256" key="3">
    <source>
        <dbReference type="ARBA" id="ARBA00022801"/>
    </source>
</evidence>
<keyword evidence="7" id="KW-1185">Reference proteome</keyword>
<dbReference type="PROSITE" id="PS01123">
    <property type="entry name" value="TNASE_1"/>
    <property type="match status" value="1"/>
</dbReference>
<dbReference type="SUPFAM" id="SSF50199">
    <property type="entry name" value="Staphylococcal nuclease"/>
    <property type="match status" value="1"/>
</dbReference>
<dbReference type="Pfam" id="PF00565">
    <property type="entry name" value="SNase"/>
    <property type="match status" value="1"/>
</dbReference>
<organism evidence="6 7">
    <name type="scientific">Thermaerobacillus caldiproteolyticus</name>
    <dbReference type="NCBI Taxonomy" id="247480"/>
    <lineage>
        <taxon>Bacteria</taxon>
        <taxon>Bacillati</taxon>
        <taxon>Bacillota</taxon>
        <taxon>Bacilli</taxon>
        <taxon>Bacillales</taxon>
        <taxon>Anoxybacillaceae</taxon>
        <taxon>Thermaerobacillus</taxon>
    </lineage>
</organism>
<keyword evidence="1" id="KW-0540">Nuclease</keyword>
<dbReference type="AlphaFoldDB" id="A0A7W0C0E0"/>
<dbReference type="GO" id="GO:0003676">
    <property type="term" value="F:nucleic acid binding"/>
    <property type="evidence" value="ECO:0007669"/>
    <property type="project" value="InterPro"/>
</dbReference>
<dbReference type="RefSeq" id="WP_220129498.1">
    <property type="nucleotide sequence ID" value="NZ_JACDUT010000006.1"/>
</dbReference>
<dbReference type="Gene3D" id="2.40.50.90">
    <property type="match status" value="1"/>
</dbReference>
<evidence type="ECO:0000259" key="5">
    <source>
        <dbReference type="PROSITE" id="PS50830"/>
    </source>
</evidence>
<dbReference type="EMBL" id="JACDUT010000006">
    <property type="protein sequence ID" value="MBA2875516.1"/>
    <property type="molecule type" value="Genomic_DNA"/>
</dbReference>